<reference evidence="8 9" key="1">
    <citation type="journal article" date="2009" name="Stand. Genomic Sci.">
        <title>Complete genome sequence of Stackebrandtia nassauensis type strain (LLR-40K-21).</title>
        <authorList>
            <person name="Munk C."/>
            <person name="Lapidus A."/>
            <person name="Copeland A."/>
            <person name="Jando M."/>
            <person name="Mayilraj S."/>
            <person name="Glavina Del Rio T."/>
            <person name="Nolan M."/>
            <person name="Chen F."/>
            <person name="Lucas S."/>
            <person name="Tice H."/>
            <person name="Cheng J.F."/>
            <person name="Han C."/>
            <person name="Detter J.C."/>
            <person name="Bruce D."/>
            <person name="Goodwin L."/>
            <person name="Chain P."/>
            <person name="Pitluck S."/>
            <person name="Goker M."/>
            <person name="Ovchinikova G."/>
            <person name="Pati A."/>
            <person name="Ivanova N."/>
            <person name="Mavromatis K."/>
            <person name="Chen A."/>
            <person name="Palaniappan K."/>
            <person name="Land M."/>
            <person name="Hauser L."/>
            <person name="Chang Y.J."/>
            <person name="Jeffries C.D."/>
            <person name="Bristow J."/>
            <person name="Eisen J.A."/>
            <person name="Markowitz V."/>
            <person name="Hugenholtz P."/>
            <person name="Kyrpides N.C."/>
            <person name="Klenk H.P."/>
        </authorList>
    </citation>
    <scope>NUCLEOTIDE SEQUENCE [LARGE SCALE GENOMIC DNA]</scope>
    <source>
        <strain evidence="9">DSM 44728 / CIP 108903 / NRRL B-16338 / NBRC 102104 / LLR-40K-21</strain>
    </source>
</reference>
<dbReference type="EMBL" id="CP001778">
    <property type="protein sequence ID" value="ADD42605.1"/>
    <property type="molecule type" value="Genomic_DNA"/>
</dbReference>
<evidence type="ECO:0000313" key="8">
    <source>
        <dbReference type="EMBL" id="ADD42605.1"/>
    </source>
</evidence>
<gene>
    <name evidence="8" type="ordered locus">Snas_2930</name>
</gene>
<dbReference type="AlphaFoldDB" id="D3Q9C3"/>
<dbReference type="OrthoDB" id="9776710at2"/>
<sequence length="317" mass="33255">MAELFYVLLGAVFAGYFALAGYDYGVGVLLRLCGRTDTERRLILGALGPFFLGNEVWLVAGLGLLLAAFPLAEGALLTGLYPALFPLIAAIVLFTAAVQIRSRATFARPLWDLLIVGSAALISFGWGASFGLVLQGMPVRFGPLPIITGALTTALFTMHGASLLAVRTPDPIRGRAALIGSRMTFSAVVLVIAAALTAAVNAHAVNQPVIAAIGALALIAVILASQRLRRRNRPGLALIATGTAATLPMIIAAAAMYPYLYVDLDAAHSLTLTQAVAANSSLDFLLATAVPVLPVLLGFQAATWWIWRASPTKPGFY</sequence>
<dbReference type="GO" id="GO:0009055">
    <property type="term" value="F:electron transfer activity"/>
    <property type="evidence" value="ECO:0007669"/>
    <property type="project" value="TreeGrafter"/>
</dbReference>
<dbReference type="PANTHER" id="PTHR43141:SF4">
    <property type="entry name" value="CYTOCHROME BD2 SUBUNIT II"/>
    <property type="match status" value="1"/>
</dbReference>
<keyword evidence="9" id="KW-1185">Reference proteome</keyword>
<evidence type="ECO:0000256" key="5">
    <source>
        <dbReference type="ARBA" id="ARBA00022989"/>
    </source>
</evidence>
<comment type="subcellular location">
    <subcellularLocation>
        <location evidence="1">Cell membrane</location>
        <topology evidence="1">Multi-pass membrane protein</topology>
    </subcellularLocation>
</comment>
<keyword evidence="5 7" id="KW-1133">Transmembrane helix</keyword>
<dbReference type="GO" id="GO:0016682">
    <property type="term" value="F:oxidoreductase activity, acting on diphenols and related substances as donors, oxygen as acceptor"/>
    <property type="evidence" value="ECO:0007669"/>
    <property type="project" value="TreeGrafter"/>
</dbReference>
<dbReference type="GO" id="GO:0019646">
    <property type="term" value="P:aerobic electron transport chain"/>
    <property type="evidence" value="ECO:0007669"/>
    <property type="project" value="TreeGrafter"/>
</dbReference>
<feature type="transmembrane region" description="Helical" evidence="7">
    <location>
        <begin position="236"/>
        <end position="260"/>
    </location>
</feature>
<dbReference type="Pfam" id="PF02322">
    <property type="entry name" value="Cyt_bd_oxida_II"/>
    <property type="match status" value="1"/>
</dbReference>
<dbReference type="Proteomes" id="UP000000844">
    <property type="component" value="Chromosome"/>
</dbReference>
<feature type="transmembrane region" description="Helical" evidence="7">
    <location>
        <begin position="146"/>
        <end position="166"/>
    </location>
</feature>
<evidence type="ECO:0000256" key="4">
    <source>
        <dbReference type="ARBA" id="ARBA00022692"/>
    </source>
</evidence>
<dbReference type="KEGG" id="sna:Snas_2930"/>
<evidence type="ECO:0000313" key="9">
    <source>
        <dbReference type="Proteomes" id="UP000000844"/>
    </source>
</evidence>
<keyword evidence="4 7" id="KW-0812">Transmembrane</keyword>
<evidence type="ECO:0000256" key="3">
    <source>
        <dbReference type="ARBA" id="ARBA00022475"/>
    </source>
</evidence>
<feature type="transmembrane region" description="Helical" evidence="7">
    <location>
        <begin position="284"/>
        <end position="307"/>
    </location>
</feature>
<dbReference type="STRING" id="446470.Snas_2930"/>
<dbReference type="InterPro" id="IPR003317">
    <property type="entry name" value="Cyt-d_oxidase_su2"/>
</dbReference>
<dbReference type="PANTHER" id="PTHR43141">
    <property type="entry name" value="CYTOCHROME BD2 SUBUNIT II"/>
    <property type="match status" value="1"/>
</dbReference>
<keyword evidence="6 7" id="KW-0472">Membrane</keyword>
<dbReference type="eggNOG" id="COG1294">
    <property type="taxonomic scope" value="Bacteria"/>
</dbReference>
<feature type="transmembrane region" description="Helical" evidence="7">
    <location>
        <begin position="42"/>
        <end position="69"/>
    </location>
</feature>
<name>D3Q9C3_STANL</name>
<proteinExistence type="inferred from homology"/>
<evidence type="ECO:0000256" key="1">
    <source>
        <dbReference type="ARBA" id="ARBA00004651"/>
    </source>
</evidence>
<feature type="transmembrane region" description="Helical" evidence="7">
    <location>
        <begin position="75"/>
        <end position="98"/>
    </location>
</feature>
<dbReference type="RefSeq" id="WP_013018176.1">
    <property type="nucleotide sequence ID" value="NC_013947.1"/>
</dbReference>
<keyword evidence="3" id="KW-1003">Cell membrane</keyword>
<protein>
    <submittedName>
        <fullName evidence="8">Cytochrome d ubiquinol oxidase, subunit II</fullName>
    </submittedName>
</protein>
<dbReference type="HOGENOM" id="CLU_049294_0_1_11"/>
<evidence type="ECO:0000256" key="2">
    <source>
        <dbReference type="ARBA" id="ARBA00007543"/>
    </source>
</evidence>
<feature type="transmembrane region" description="Helical" evidence="7">
    <location>
        <begin position="205"/>
        <end position="224"/>
    </location>
</feature>
<evidence type="ECO:0000256" key="6">
    <source>
        <dbReference type="ARBA" id="ARBA00023136"/>
    </source>
</evidence>
<feature type="transmembrane region" description="Helical" evidence="7">
    <location>
        <begin position="110"/>
        <end position="134"/>
    </location>
</feature>
<dbReference type="GO" id="GO:0005886">
    <property type="term" value="C:plasma membrane"/>
    <property type="evidence" value="ECO:0007669"/>
    <property type="project" value="UniProtKB-SubCell"/>
</dbReference>
<evidence type="ECO:0000256" key="7">
    <source>
        <dbReference type="SAM" id="Phobius"/>
    </source>
</evidence>
<feature type="transmembrane region" description="Helical" evidence="7">
    <location>
        <begin position="178"/>
        <end position="199"/>
    </location>
</feature>
<comment type="similarity">
    <text evidence="2">Belongs to the cytochrome ubiquinol oxidase subunit 2 family.</text>
</comment>
<feature type="transmembrane region" description="Helical" evidence="7">
    <location>
        <begin position="6"/>
        <end position="30"/>
    </location>
</feature>
<accession>D3Q9C3</accession>
<organism evidence="8 9">
    <name type="scientific">Stackebrandtia nassauensis (strain DSM 44728 / CIP 108903 / NRRL B-16338 / NBRC 102104 / LLR-40K-21)</name>
    <dbReference type="NCBI Taxonomy" id="446470"/>
    <lineage>
        <taxon>Bacteria</taxon>
        <taxon>Bacillati</taxon>
        <taxon>Actinomycetota</taxon>
        <taxon>Actinomycetes</taxon>
        <taxon>Glycomycetales</taxon>
        <taxon>Glycomycetaceae</taxon>
        <taxon>Stackebrandtia</taxon>
    </lineage>
</organism>
<dbReference type="GO" id="GO:0070069">
    <property type="term" value="C:cytochrome complex"/>
    <property type="evidence" value="ECO:0007669"/>
    <property type="project" value="TreeGrafter"/>
</dbReference>